<dbReference type="RefSeq" id="WP_008592206.1">
    <property type="nucleotide sequence ID" value="NZ_FNOS01000001.1"/>
</dbReference>
<dbReference type="PANTHER" id="PTHR42941:SF1">
    <property type="entry name" value="SLL1037 PROTEIN"/>
    <property type="match status" value="1"/>
</dbReference>
<sequence>MKKGFLLFLLLGTLSLVLAACGGGTSSSDEGSSDNGEGGESGDTEFVQILTGGTQGTYYPLGGAFANILTSEIDNLEANATSTGASVENMKSMRDGDGQLAFTQTDIASYAKNGEVMFDEKIENLQAIGTLYPETIQIVTTADTGIESVEDLEGKVVSVGAVGSGTHANAENILDIHGLSIEDDIEARDLAFDDSTSGIQDGTIDAAFITSGTPTGAVESLAATSDVNIVPVEQDKVKELIDEYGYYAQDEIPEGTYGLEKAVSTVAVQAMLVTDSNLSEDLVYNMTKAIFENTDQVQHAKGEQITAESAQEGVGIDLHPGAKKYFDEQ</sequence>
<dbReference type="Proteomes" id="UP000198647">
    <property type="component" value="Unassembled WGS sequence"/>
</dbReference>
<dbReference type="Pfam" id="PF16868">
    <property type="entry name" value="NMT1_3"/>
    <property type="match status" value="1"/>
</dbReference>
<dbReference type="PANTHER" id="PTHR42941">
    <property type="entry name" value="SLL1037 PROTEIN"/>
    <property type="match status" value="1"/>
</dbReference>
<protein>
    <recommendedName>
        <fullName evidence="5">TAXI family TRAP transporter solute-binding subunit</fullName>
    </recommendedName>
</protein>
<comment type="caution">
    <text evidence="3">The sequence shown here is derived from an EMBL/GenBank/DDBJ whole genome shotgun (WGS) entry which is preliminary data.</text>
</comment>
<dbReference type="PROSITE" id="PS51257">
    <property type="entry name" value="PROKAR_LIPOPROTEIN"/>
    <property type="match status" value="1"/>
</dbReference>
<dbReference type="Gene3D" id="3.40.190.10">
    <property type="entry name" value="Periplasmic binding protein-like II"/>
    <property type="match status" value="2"/>
</dbReference>
<evidence type="ECO:0000256" key="2">
    <source>
        <dbReference type="SAM" id="SignalP"/>
    </source>
</evidence>
<feature type="chain" id="PRO_5047432594" description="TAXI family TRAP transporter solute-binding subunit" evidence="2">
    <location>
        <begin position="20"/>
        <end position="329"/>
    </location>
</feature>
<gene>
    <name evidence="3" type="ORF">SAMN04488081_0660</name>
</gene>
<evidence type="ECO:0000313" key="3">
    <source>
        <dbReference type="EMBL" id="SDX48147.1"/>
    </source>
</evidence>
<organism evidence="3 4">
    <name type="scientific">Salimicrobium album</name>
    <dbReference type="NCBI Taxonomy" id="50717"/>
    <lineage>
        <taxon>Bacteria</taxon>
        <taxon>Bacillati</taxon>
        <taxon>Bacillota</taxon>
        <taxon>Bacilli</taxon>
        <taxon>Bacillales</taxon>
        <taxon>Bacillaceae</taxon>
        <taxon>Salimicrobium</taxon>
    </lineage>
</organism>
<dbReference type="NCBIfam" id="TIGR02122">
    <property type="entry name" value="TRAP_TAXI"/>
    <property type="match status" value="1"/>
</dbReference>
<dbReference type="InterPro" id="IPR011852">
    <property type="entry name" value="TRAP_TAXI"/>
</dbReference>
<reference evidence="3 4" key="1">
    <citation type="submission" date="2016-10" db="EMBL/GenBank/DDBJ databases">
        <authorList>
            <person name="Varghese N."/>
            <person name="Submissions S."/>
        </authorList>
    </citation>
    <scope>NUCLEOTIDE SEQUENCE [LARGE SCALE GENOMIC DNA]</scope>
    <source>
        <strain evidence="3 4">DSM 20748</strain>
    </source>
</reference>
<dbReference type="SUPFAM" id="SSF53850">
    <property type="entry name" value="Periplasmic binding protein-like II"/>
    <property type="match status" value="1"/>
</dbReference>
<evidence type="ECO:0008006" key="5">
    <source>
        <dbReference type="Google" id="ProtNLM"/>
    </source>
</evidence>
<keyword evidence="4" id="KW-1185">Reference proteome</keyword>
<evidence type="ECO:0000256" key="1">
    <source>
        <dbReference type="SAM" id="MobiDB-lite"/>
    </source>
</evidence>
<name>A0A1H3C1W5_9BACI</name>
<evidence type="ECO:0000313" key="4">
    <source>
        <dbReference type="Proteomes" id="UP000198647"/>
    </source>
</evidence>
<feature type="compositionally biased region" description="Low complexity" evidence="1">
    <location>
        <begin position="26"/>
        <end position="35"/>
    </location>
</feature>
<proteinExistence type="predicted"/>
<feature type="signal peptide" evidence="2">
    <location>
        <begin position="1"/>
        <end position="19"/>
    </location>
</feature>
<dbReference type="EMBL" id="FNOS01000001">
    <property type="protein sequence ID" value="SDX48147.1"/>
    <property type="molecule type" value="Genomic_DNA"/>
</dbReference>
<keyword evidence="2" id="KW-0732">Signal</keyword>
<accession>A0A1H3C1W5</accession>
<feature type="region of interest" description="Disordered" evidence="1">
    <location>
        <begin position="24"/>
        <end position="44"/>
    </location>
</feature>
<dbReference type="CDD" id="cd13567">
    <property type="entry name" value="PBP2_TtGluBP"/>
    <property type="match status" value="1"/>
</dbReference>